<dbReference type="GO" id="GO:0005886">
    <property type="term" value="C:plasma membrane"/>
    <property type="evidence" value="ECO:0007669"/>
    <property type="project" value="UniProtKB-SubCell"/>
</dbReference>
<accession>A0A1M5MAG3</accession>
<feature type="transmembrane region" description="Helical" evidence="5">
    <location>
        <begin position="247"/>
        <end position="265"/>
    </location>
</feature>
<feature type="transmembrane region" description="Helical" evidence="5">
    <location>
        <begin position="113"/>
        <end position="131"/>
    </location>
</feature>
<evidence type="ECO:0000256" key="3">
    <source>
        <dbReference type="ARBA" id="ARBA00022989"/>
    </source>
</evidence>
<dbReference type="EMBL" id="FQWB01000006">
    <property type="protein sequence ID" value="SHG74282.1"/>
    <property type="molecule type" value="Genomic_DNA"/>
</dbReference>
<feature type="transmembrane region" description="Helical" evidence="5">
    <location>
        <begin position="217"/>
        <end position="235"/>
    </location>
</feature>
<dbReference type="PANTHER" id="PTHR43701:SF2">
    <property type="entry name" value="MEMBRANE TRANSPORTER PROTEIN YJNA-RELATED"/>
    <property type="match status" value="1"/>
</dbReference>
<reference evidence="7" key="1">
    <citation type="submission" date="2016-11" db="EMBL/GenBank/DDBJ databases">
        <authorList>
            <person name="Varghese N."/>
            <person name="Submissions S."/>
        </authorList>
    </citation>
    <scope>NUCLEOTIDE SEQUENCE [LARGE SCALE GENOMIC DNA]</scope>
    <source>
        <strain evidence="7">DSM 19978</strain>
    </source>
</reference>
<evidence type="ECO:0000256" key="1">
    <source>
        <dbReference type="ARBA" id="ARBA00004141"/>
    </source>
</evidence>
<evidence type="ECO:0000313" key="6">
    <source>
        <dbReference type="EMBL" id="SHG74282.1"/>
    </source>
</evidence>
<sequence length="267" mass="29309">MEISQTIGYFLAVFVGMILGMLGSGGSILSVPILVYVMSIEPTLATAYSLFIIGTTSLIGGIHKAKQKLVDFKKMVLFGIPAVISVFITRKELVPRIPDIIFSTENFTLSKSMLIMVVFAVVMIVVSGSMIKPFKEKVVLENEKFNYYSVILMGILIGLLSGFVGAGGGFLIVPILLLFAKTPIKMAVGTSLFIVSSQSLIGFTGDIMEKQVIDWQLLLFFTLASIIGIFIGNFISKKIKETKLKTGFGWFVLAMGIYIILRELFWS</sequence>
<comment type="subcellular location">
    <subcellularLocation>
        <location evidence="5">Cell membrane</location>
        <topology evidence="5">Multi-pass membrane protein</topology>
    </subcellularLocation>
    <subcellularLocation>
        <location evidence="1">Membrane</location>
        <topology evidence="1">Multi-pass membrane protein</topology>
    </subcellularLocation>
</comment>
<gene>
    <name evidence="6" type="ORF">SAMN05443549_10698</name>
</gene>
<feature type="transmembrane region" description="Helical" evidence="5">
    <location>
        <begin position="75"/>
        <end position="93"/>
    </location>
</feature>
<dbReference type="STRING" id="468056.SAMN05443549_10698"/>
<dbReference type="OrthoDB" id="8559161at2"/>
<comment type="similarity">
    <text evidence="5">Belongs to the 4-toluene sulfonate uptake permease (TSUP) (TC 2.A.102) family.</text>
</comment>
<evidence type="ECO:0000256" key="5">
    <source>
        <dbReference type="RuleBase" id="RU363041"/>
    </source>
</evidence>
<dbReference type="Pfam" id="PF01925">
    <property type="entry name" value="TauE"/>
    <property type="match status" value="1"/>
</dbReference>
<dbReference type="Proteomes" id="UP000184516">
    <property type="component" value="Unassembled WGS sequence"/>
</dbReference>
<dbReference type="InterPro" id="IPR051598">
    <property type="entry name" value="TSUP/Inactive_protease-like"/>
</dbReference>
<feature type="transmembrane region" description="Helical" evidence="5">
    <location>
        <begin position="44"/>
        <end position="63"/>
    </location>
</feature>
<dbReference type="PANTHER" id="PTHR43701">
    <property type="entry name" value="MEMBRANE TRANSPORTER PROTEIN MJ0441-RELATED"/>
    <property type="match status" value="1"/>
</dbReference>
<evidence type="ECO:0000256" key="2">
    <source>
        <dbReference type="ARBA" id="ARBA00022692"/>
    </source>
</evidence>
<evidence type="ECO:0000313" key="7">
    <source>
        <dbReference type="Proteomes" id="UP000184516"/>
    </source>
</evidence>
<dbReference type="RefSeq" id="WP_073371344.1">
    <property type="nucleotide sequence ID" value="NZ_FQWB01000006.1"/>
</dbReference>
<dbReference type="AlphaFoldDB" id="A0A1M5MAG3"/>
<dbReference type="InterPro" id="IPR002781">
    <property type="entry name" value="TM_pro_TauE-like"/>
</dbReference>
<keyword evidence="5" id="KW-1003">Cell membrane</keyword>
<keyword evidence="7" id="KW-1185">Reference proteome</keyword>
<keyword evidence="3 5" id="KW-1133">Transmembrane helix</keyword>
<organism evidence="6 7">
    <name type="scientific">Flavobacterium fluvii</name>
    <dbReference type="NCBI Taxonomy" id="468056"/>
    <lineage>
        <taxon>Bacteria</taxon>
        <taxon>Pseudomonadati</taxon>
        <taxon>Bacteroidota</taxon>
        <taxon>Flavobacteriia</taxon>
        <taxon>Flavobacteriales</taxon>
        <taxon>Flavobacteriaceae</taxon>
        <taxon>Flavobacterium</taxon>
    </lineage>
</organism>
<feature type="transmembrane region" description="Helical" evidence="5">
    <location>
        <begin position="7"/>
        <end position="38"/>
    </location>
</feature>
<name>A0A1M5MAG3_9FLAO</name>
<protein>
    <recommendedName>
        <fullName evidence="5">Probable membrane transporter protein</fullName>
    </recommendedName>
</protein>
<evidence type="ECO:0000256" key="4">
    <source>
        <dbReference type="ARBA" id="ARBA00023136"/>
    </source>
</evidence>
<keyword evidence="2 5" id="KW-0812">Transmembrane</keyword>
<feature type="transmembrane region" description="Helical" evidence="5">
    <location>
        <begin position="151"/>
        <end position="180"/>
    </location>
</feature>
<proteinExistence type="inferred from homology"/>
<keyword evidence="4 5" id="KW-0472">Membrane</keyword>